<dbReference type="OrthoDB" id="3699900at2759"/>
<dbReference type="GeneID" id="54407391"/>
<proteinExistence type="predicted"/>
<dbReference type="Proteomes" id="UP000799771">
    <property type="component" value="Unassembled WGS sequence"/>
</dbReference>
<evidence type="ECO:0000256" key="1">
    <source>
        <dbReference type="SAM" id="SignalP"/>
    </source>
</evidence>
<evidence type="ECO:0000313" key="2">
    <source>
        <dbReference type="EMBL" id="KAF2124364.1"/>
    </source>
</evidence>
<organism evidence="2 3">
    <name type="scientific">Dothidotthia symphoricarpi CBS 119687</name>
    <dbReference type="NCBI Taxonomy" id="1392245"/>
    <lineage>
        <taxon>Eukaryota</taxon>
        <taxon>Fungi</taxon>
        <taxon>Dikarya</taxon>
        <taxon>Ascomycota</taxon>
        <taxon>Pezizomycotina</taxon>
        <taxon>Dothideomycetes</taxon>
        <taxon>Pleosporomycetidae</taxon>
        <taxon>Pleosporales</taxon>
        <taxon>Dothidotthiaceae</taxon>
        <taxon>Dothidotthia</taxon>
    </lineage>
</organism>
<accession>A0A6A5ZZN9</accession>
<dbReference type="AlphaFoldDB" id="A0A6A5ZZN9"/>
<gene>
    <name evidence="2" type="ORF">P153DRAFT_361087</name>
</gene>
<keyword evidence="3" id="KW-1185">Reference proteome</keyword>
<sequence>MQLTTLTLTLLIASTQAWKFTAACPRSFSYGGIQNRGCTQIGDSTCGNGDRIVWNNEGSKKCTFRAYSGYPCRADQNTGYSQKNWDTKLIEGRYWGVTGC</sequence>
<feature type="signal peptide" evidence="1">
    <location>
        <begin position="1"/>
        <end position="17"/>
    </location>
</feature>
<dbReference type="EMBL" id="ML977519">
    <property type="protein sequence ID" value="KAF2124364.1"/>
    <property type="molecule type" value="Genomic_DNA"/>
</dbReference>
<feature type="chain" id="PRO_5025683790" evidence="1">
    <location>
        <begin position="18"/>
        <end position="100"/>
    </location>
</feature>
<dbReference type="RefSeq" id="XP_033518757.1">
    <property type="nucleotide sequence ID" value="XM_033666959.1"/>
</dbReference>
<name>A0A6A5ZZN9_9PLEO</name>
<evidence type="ECO:0000313" key="3">
    <source>
        <dbReference type="Proteomes" id="UP000799771"/>
    </source>
</evidence>
<reference evidence="2" key="1">
    <citation type="journal article" date="2020" name="Stud. Mycol.">
        <title>101 Dothideomycetes genomes: a test case for predicting lifestyles and emergence of pathogens.</title>
        <authorList>
            <person name="Haridas S."/>
            <person name="Albert R."/>
            <person name="Binder M."/>
            <person name="Bloem J."/>
            <person name="Labutti K."/>
            <person name="Salamov A."/>
            <person name="Andreopoulos B."/>
            <person name="Baker S."/>
            <person name="Barry K."/>
            <person name="Bills G."/>
            <person name="Bluhm B."/>
            <person name="Cannon C."/>
            <person name="Castanera R."/>
            <person name="Culley D."/>
            <person name="Daum C."/>
            <person name="Ezra D."/>
            <person name="Gonzalez J."/>
            <person name="Henrissat B."/>
            <person name="Kuo A."/>
            <person name="Liang C."/>
            <person name="Lipzen A."/>
            <person name="Lutzoni F."/>
            <person name="Magnuson J."/>
            <person name="Mondo S."/>
            <person name="Nolan M."/>
            <person name="Ohm R."/>
            <person name="Pangilinan J."/>
            <person name="Park H.-J."/>
            <person name="Ramirez L."/>
            <person name="Alfaro M."/>
            <person name="Sun H."/>
            <person name="Tritt A."/>
            <person name="Yoshinaga Y."/>
            <person name="Zwiers L.-H."/>
            <person name="Turgeon B."/>
            <person name="Goodwin S."/>
            <person name="Spatafora J."/>
            <person name="Crous P."/>
            <person name="Grigoriev I."/>
        </authorList>
    </citation>
    <scope>NUCLEOTIDE SEQUENCE</scope>
    <source>
        <strain evidence="2">CBS 119687</strain>
    </source>
</reference>
<protein>
    <submittedName>
        <fullName evidence="2">Uncharacterized protein</fullName>
    </submittedName>
</protein>
<keyword evidence="1" id="KW-0732">Signal</keyword>